<accession>A0A8H6RHC6</accession>
<dbReference type="OrthoDB" id="62952at2759"/>
<dbReference type="PANTHER" id="PTHR42085:SF1">
    <property type="entry name" value="F-BOX DOMAIN-CONTAINING PROTEIN"/>
    <property type="match status" value="1"/>
</dbReference>
<keyword evidence="3" id="KW-1185">Reference proteome</keyword>
<dbReference type="InterPro" id="IPR038883">
    <property type="entry name" value="AN11006-like"/>
</dbReference>
<evidence type="ECO:0008006" key="4">
    <source>
        <dbReference type="Google" id="ProtNLM"/>
    </source>
</evidence>
<gene>
    <name evidence="2" type="ORF">HII31_07638</name>
</gene>
<dbReference type="PANTHER" id="PTHR42085">
    <property type="entry name" value="F-BOX DOMAIN-CONTAINING PROTEIN"/>
    <property type="match status" value="1"/>
</dbReference>
<dbReference type="AlphaFoldDB" id="A0A8H6RHC6"/>
<sequence length="291" mass="33565">MKASGPSMSPKGRRSSKRISINQGVSEARNVKRSAGLRPAKHVRSIFPFLELPPELRNQVYEYCMPDLDDLRQRDRDLATLRIPTISRVSRQLRQESMGYLFENRAFDLCIGTNIRHRCDATNIYQRWPPAYDPVQDCGTMGLNPVVRSFLKSAAKWAIFKDVTISIYNTHDIKLVRYRFNNNYALSDRAKKVQDVVNRVELHREQKRLASVHLKVESGVVNWHDEHGSARYDFRPGATGKEIDEAVEDLKQVVDAVSSRSDFKGFTVSDLHQISKSLYWKPDVTEDRRRS</sequence>
<evidence type="ECO:0000313" key="3">
    <source>
        <dbReference type="Proteomes" id="UP000660729"/>
    </source>
</evidence>
<evidence type="ECO:0000256" key="1">
    <source>
        <dbReference type="SAM" id="MobiDB-lite"/>
    </source>
</evidence>
<protein>
    <recommendedName>
        <fullName evidence="4">F-box domain-containing protein</fullName>
    </recommendedName>
</protein>
<proteinExistence type="predicted"/>
<evidence type="ECO:0000313" key="2">
    <source>
        <dbReference type="EMBL" id="KAF7191014.1"/>
    </source>
</evidence>
<dbReference type="EMBL" id="JABCIY010000164">
    <property type="protein sequence ID" value="KAF7191014.1"/>
    <property type="molecule type" value="Genomic_DNA"/>
</dbReference>
<organism evidence="2 3">
    <name type="scientific">Pseudocercospora fuligena</name>
    <dbReference type="NCBI Taxonomy" id="685502"/>
    <lineage>
        <taxon>Eukaryota</taxon>
        <taxon>Fungi</taxon>
        <taxon>Dikarya</taxon>
        <taxon>Ascomycota</taxon>
        <taxon>Pezizomycotina</taxon>
        <taxon>Dothideomycetes</taxon>
        <taxon>Dothideomycetidae</taxon>
        <taxon>Mycosphaerellales</taxon>
        <taxon>Mycosphaerellaceae</taxon>
        <taxon>Pseudocercospora</taxon>
    </lineage>
</organism>
<feature type="region of interest" description="Disordered" evidence="1">
    <location>
        <begin position="1"/>
        <end position="25"/>
    </location>
</feature>
<name>A0A8H6RHC6_9PEZI</name>
<dbReference type="Proteomes" id="UP000660729">
    <property type="component" value="Unassembled WGS sequence"/>
</dbReference>
<comment type="caution">
    <text evidence="2">The sequence shown here is derived from an EMBL/GenBank/DDBJ whole genome shotgun (WGS) entry which is preliminary data.</text>
</comment>
<reference evidence="2" key="1">
    <citation type="submission" date="2020-04" db="EMBL/GenBank/DDBJ databases">
        <title>Draft genome resource of the tomato pathogen Pseudocercospora fuligena.</title>
        <authorList>
            <person name="Zaccaron A."/>
        </authorList>
    </citation>
    <scope>NUCLEOTIDE SEQUENCE</scope>
    <source>
        <strain evidence="2">PF001</strain>
    </source>
</reference>